<feature type="transmembrane region" description="Helical" evidence="5">
    <location>
        <begin position="211"/>
        <end position="229"/>
    </location>
</feature>
<dbReference type="AlphaFoldDB" id="A0A0D6T5C5"/>
<evidence type="ECO:0000313" key="7">
    <source>
        <dbReference type="EMBL" id="OFD72044.1"/>
    </source>
</evidence>
<sequence>MTFSMRRFSAIFRKEVQDFKTNSQTLIMLVMPLVFSVLFSRSDNMREVGASTLTVMALVMVGGFVQAMLIAEEKEKNTLRVLMLSPASSIEVLIGKSSLTGMITVAICFINLLILGKLEGNIALLLLIFVLGMLIFNLIGTCIGLLAQNVPQTSTIGLPILMTFLFGDLIGMFVKNEVVTKIVDYLPTRHIGLAVSSVIKGGGFSAITSNLLNITIWLVAVFVITLFIYRKKQMD</sequence>
<accession>A0A1E8B173</accession>
<evidence type="ECO:0000259" key="6">
    <source>
        <dbReference type="Pfam" id="PF12698"/>
    </source>
</evidence>
<dbReference type="EMBL" id="MKZQ01000047">
    <property type="protein sequence ID" value="PJN69270.1"/>
    <property type="molecule type" value="Genomic_DNA"/>
</dbReference>
<dbReference type="EMBL" id="LXLT01000067">
    <property type="protein sequence ID" value="OFD72044.1"/>
    <property type="molecule type" value="Genomic_DNA"/>
</dbReference>
<feature type="transmembrane region" description="Helical" evidence="5">
    <location>
        <begin position="92"/>
        <end position="116"/>
    </location>
</feature>
<organism evidence="7 10">
    <name type="scientific">Bacillus mycoides</name>
    <dbReference type="NCBI Taxonomy" id="1405"/>
    <lineage>
        <taxon>Bacteria</taxon>
        <taxon>Bacillati</taxon>
        <taxon>Bacillota</taxon>
        <taxon>Bacilli</taxon>
        <taxon>Bacillales</taxon>
        <taxon>Bacillaceae</taxon>
        <taxon>Bacillus</taxon>
        <taxon>Bacillus cereus group</taxon>
    </lineage>
</organism>
<dbReference type="PANTHER" id="PTHR43471">
    <property type="entry name" value="ABC TRANSPORTER PERMEASE"/>
    <property type="match status" value="1"/>
</dbReference>
<evidence type="ECO:0000313" key="10">
    <source>
        <dbReference type="Proteomes" id="UP000175706"/>
    </source>
</evidence>
<dbReference type="GO" id="GO:0016020">
    <property type="term" value="C:membrane"/>
    <property type="evidence" value="ECO:0007669"/>
    <property type="project" value="UniProtKB-SubCell"/>
</dbReference>
<dbReference type="EMBL" id="MRWU01000006">
    <property type="protein sequence ID" value="OSX92925.1"/>
    <property type="molecule type" value="Genomic_DNA"/>
</dbReference>
<reference evidence="7 10" key="1">
    <citation type="submission" date="2016-05" db="EMBL/GenBank/DDBJ databases">
        <title>Bacillus thuringiensis and Bacillus weihenstephanensis as novel biocontrol agents of wilt causing Verticillium species.</title>
        <authorList>
            <person name="Hollensteiner J."/>
            <person name="Wemheuer F."/>
            <person name="Harting R."/>
            <person name="Kolarzyk A."/>
            <person name="Diaz-Valerio S."/>
            <person name="Poehlein A."/>
            <person name="Brzuszkiewicz E."/>
            <person name="Nesemann K."/>
            <person name="Braus-Stromeyer S."/>
            <person name="Braus G."/>
            <person name="Daniel R."/>
            <person name="Liesegang H."/>
        </authorList>
    </citation>
    <scope>NUCLEOTIDE SEQUENCE [LARGE SCALE GENOMIC DNA]</scope>
    <source>
        <strain evidence="7 10">GOE8</strain>
    </source>
</reference>
<dbReference type="PANTHER" id="PTHR43471:SF1">
    <property type="entry name" value="ABC TRANSPORTER PERMEASE PROTEIN NOSY-RELATED"/>
    <property type="match status" value="1"/>
</dbReference>
<comment type="subcellular location">
    <subcellularLocation>
        <location evidence="1">Membrane</location>
        <topology evidence="1">Multi-pass membrane protein</topology>
    </subcellularLocation>
</comment>
<accession>A0A0D6T5C5</accession>
<evidence type="ECO:0000313" key="8">
    <source>
        <dbReference type="EMBL" id="OSX92925.1"/>
    </source>
</evidence>
<dbReference type="Proteomes" id="UP000236165">
    <property type="component" value="Unassembled WGS sequence"/>
</dbReference>
<feature type="transmembrane region" description="Helical" evidence="5">
    <location>
        <begin position="21"/>
        <end position="39"/>
    </location>
</feature>
<evidence type="ECO:0000256" key="2">
    <source>
        <dbReference type="ARBA" id="ARBA00022692"/>
    </source>
</evidence>
<dbReference type="InterPro" id="IPR013525">
    <property type="entry name" value="ABC2_TM"/>
</dbReference>
<evidence type="ECO:0000256" key="3">
    <source>
        <dbReference type="ARBA" id="ARBA00022989"/>
    </source>
</evidence>
<name>A0A0D6T5C5_BACMY</name>
<dbReference type="Proteomes" id="UP000194131">
    <property type="component" value="Unassembled WGS sequence"/>
</dbReference>
<feature type="domain" description="ABC-2 type transporter transmembrane" evidence="6">
    <location>
        <begin position="33"/>
        <end position="226"/>
    </location>
</feature>
<dbReference type="PATRIC" id="fig|86662.25.peg.5450"/>
<evidence type="ECO:0000313" key="9">
    <source>
        <dbReference type="EMBL" id="PJN69270.1"/>
    </source>
</evidence>
<evidence type="ECO:0000256" key="1">
    <source>
        <dbReference type="ARBA" id="ARBA00004141"/>
    </source>
</evidence>
<evidence type="ECO:0000313" key="11">
    <source>
        <dbReference type="Proteomes" id="UP000194131"/>
    </source>
</evidence>
<feature type="transmembrane region" description="Helical" evidence="5">
    <location>
        <begin position="156"/>
        <end position="174"/>
    </location>
</feature>
<feature type="transmembrane region" description="Helical" evidence="5">
    <location>
        <begin position="122"/>
        <end position="147"/>
    </location>
</feature>
<keyword evidence="4 5" id="KW-0472">Membrane</keyword>
<keyword evidence="3 5" id="KW-1133">Transmembrane helix</keyword>
<reference evidence="8 11" key="3">
    <citation type="submission" date="2016-12" db="EMBL/GenBank/DDBJ databases">
        <title>Genome Sequences of Twelve Sporeforming Bacillus Species Isolated from Foods.</title>
        <authorList>
            <person name="De Jong A."/>
            <person name="Holsappel S."/>
            <person name="Kuipers O.P."/>
        </authorList>
    </citation>
    <scope>NUCLEOTIDE SEQUENCE [LARGE SCALE GENOMIC DNA]</scope>
    <source>
        <strain evidence="8 11">S3E15</strain>
    </source>
</reference>
<evidence type="ECO:0000313" key="12">
    <source>
        <dbReference type="Proteomes" id="UP000236165"/>
    </source>
</evidence>
<protein>
    <submittedName>
        <fullName evidence="7">ABC transporter permease</fullName>
    </submittedName>
</protein>
<comment type="caution">
    <text evidence="7">The sequence shown here is derived from an EMBL/GenBank/DDBJ whole genome shotgun (WGS) entry which is preliminary data.</text>
</comment>
<gene>
    <name evidence="9" type="ORF">BACWE_39440</name>
    <name evidence="7" type="ORF">BWGOE8_53160</name>
    <name evidence="8" type="ORF">S3E15_05101</name>
</gene>
<reference evidence="9 12" key="2">
    <citation type="submission" date="2016-10" db="EMBL/GenBank/DDBJ databases">
        <title>Genome Sequence of Bacillus weihenstephanensis GM6LP.</title>
        <authorList>
            <person name="Poehlein A."/>
            <person name="Wemheuer F."/>
            <person name="Hollensteiner J."/>
            <person name="Wemheuer B."/>
        </authorList>
    </citation>
    <scope>NUCLEOTIDE SEQUENCE [LARGE SCALE GENOMIC DNA]</scope>
    <source>
        <strain evidence="9 12">GM6LP</strain>
    </source>
</reference>
<keyword evidence="2 5" id="KW-0812">Transmembrane</keyword>
<dbReference type="RefSeq" id="WP_002184549.1">
    <property type="nucleotide sequence ID" value="NZ_CP071811.1"/>
</dbReference>
<proteinExistence type="predicted"/>
<evidence type="ECO:0000256" key="5">
    <source>
        <dbReference type="SAM" id="Phobius"/>
    </source>
</evidence>
<dbReference type="Pfam" id="PF12698">
    <property type="entry name" value="ABC2_membrane_3"/>
    <property type="match status" value="1"/>
</dbReference>
<dbReference type="GO" id="GO:0140359">
    <property type="term" value="F:ABC-type transporter activity"/>
    <property type="evidence" value="ECO:0007669"/>
    <property type="project" value="InterPro"/>
</dbReference>
<feature type="transmembrane region" description="Helical" evidence="5">
    <location>
        <begin position="51"/>
        <end position="71"/>
    </location>
</feature>
<evidence type="ECO:0000256" key="4">
    <source>
        <dbReference type="ARBA" id="ARBA00023136"/>
    </source>
</evidence>
<dbReference type="Proteomes" id="UP000175706">
    <property type="component" value="Unassembled WGS sequence"/>
</dbReference>